<keyword evidence="2" id="KW-0548">Nucleotidyltransferase</keyword>
<evidence type="ECO:0000259" key="1">
    <source>
        <dbReference type="Pfam" id="PF24626"/>
    </source>
</evidence>
<name>A0ABQ5HPL8_9ASTR</name>
<dbReference type="Gene3D" id="3.30.420.10">
    <property type="entry name" value="Ribonuclease H-like superfamily/Ribonuclease H"/>
    <property type="match status" value="1"/>
</dbReference>
<dbReference type="GO" id="GO:0003964">
    <property type="term" value="F:RNA-directed DNA polymerase activity"/>
    <property type="evidence" value="ECO:0007669"/>
    <property type="project" value="UniProtKB-KW"/>
</dbReference>
<dbReference type="InterPro" id="IPR056924">
    <property type="entry name" value="SH3_Tf2-1"/>
</dbReference>
<dbReference type="PANTHER" id="PTHR45835:SF99">
    <property type="entry name" value="CHROMO DOMAIN-CONTAINING PROTEIN-RELATED"/>
    <property type="match status" value="1"/>
</dbReference>
<accession>A0ABQ5HPL8</accession>
<evidence type="ECO:0000313" key="3">
    <source>
        <dbReference type="Proteomes" id="UP001151760"/>
    </source>
</evidence>
<dbReference type="Pfam" id="PF24626">
    <property type="entry name" value="SH3_Tf2-1"/>
    <property type="match status" value="1"/>
</dbReference>
<keyword evidence="2" id="KW-0808">Transferase</keyword>
<gene>
    <name evidence="2" type="ORF">Tco_1078656</name>
</gene>
<reference evidence="2" key="2">
    <citation type="submission" date="2022-01" db="EMBL/GenBank/DDBJ databases">
        <authorList>
            <person name="Yamashiro T."/>
            <person name="Shiraishi A."/>
            <person name="Satake H."/>
            <person name="Nakayama K."/>
        </authorList>
    </citation>
    <scope>NUCLEOTIDE SEQUENCE</scope>
</reference>
<comment type="caution">
    <text evidence="2">The sequence shown here is derived from an EMBL/GenBank/DDBJ whole genome shotgun (WGS) entry which is preliminary data.</text>
</comment>
<dbReference type="InterPro" id="IPR012337">
    <property type="entry name" value="RNaseH-like_sf"/>
</dbReference>
<dbReference type="InterPro" id="IPR036397">
    <property type="entry name" value="RNaseH_sf"/>
</dbReference>
<keyword evidence="3" id="KW-1185">Reference proteome</keyword>
<organism evidence="2 3">
    <name type="scientific">Tanacetum coccineum</name>
    <dbReference type="NCBI Taxonomy" id="301880"/>
    <lineage>
        <taxon>Eukaryota</taxon>
        <taxon>Viridiplantae</taxon>
        <taxon>Streptophyta</taxon>
        <taxon>Embryophyta</taxon>
        <taxon>Tracheophyta</taxon>
        <taxon>Spermatophyta</taxon>
        <taxon>Magnoliopsida</taxon>
        <taxon>eudicotyledons</taxon>
        <taxon>Gunneridae</taxon>
        <taxon>Pentapetalae</taxon>
        <taxon>asterids</taxon>
        <taxon>campanulids</taxon>
        <taxon>Asterales</taxon>
        <taxon>Asteraceae</taxon>
        <taxon>Asteroideae</taxon>
        <taxon>Anthemideae</taxon>
        <taxon>Anthemidinae</taxon>
        <taxon>Tanacetum</taxon>
    </lineage>
</organism>
<sequence length="197" mass="23174">MKKDIALYVSKCLTYYKVKAEHHKPLRLFQQLEILEWKWENITIDFIMKLPRTSSGHDAIWVIVDRLTKSAHFLAIPEDYKTERFARLYINEIIARHGPFEIVERVGPIAYPLRLPQDPLSIHDTFHMSNLKKCLANVNLHVLLEEIKIDNKLHFVKEPIEIIDREVKKLKKSQIPIIKFVGTPEEDQSLLGNEKTR</sequence>
<reference evidence="2" key="1">
    <citation type="journal article" date="2022" name="Int. J. Mol. Sci.">
        <title>Draft Genome of Tanacetum Coccineum: Genomic Comparison of Closely Related Tanacetum-Family Plants.</title>
        <authorList>
            <person name="Yamashiro T."/>
            <person name="Shiraishi A."/>
            <person name="Nakayama K."/>
            <person name="Satake H."/>
        </authorList>
    </citation>
    <scope>NUCLEOTIDE SEQUENCE</scope>
</reference>
<proteinExistence type="predicted"/>
<dbReference type="Proteomes" id="UP001151760">
    <property type="component" value="Unassembled WGS sequence"/>
</dbReference>
<dbReference type="PANTHER" id="PTHR45835">
    <property type="entry name" value="YALI0A06105P"/>
    <property type="match status" value="1"/>
</dbReference>
<dbReference type="EMBL" id="BQNB010019862">
    <property type="protein sequence ID" value="GJT89811.1"/>
    <property type="molecule type" value="Genomic_DNA"/>
</dbReference>
<feature type="domain" description="Tf2-1-like SH3-like" evidence="1">
    <location>
        <begin position="97"/>
        <end position="134"/>
    </location>
</feature>
<keyword evidence="2" id="KW-0695">RNA-directed DNA polymerase</keyword>
<evidence type="ECO:0000313" key="2">
    <source>
        <dbReference type="EMBL" id="GJT89811.1"/>
    </source>
</evidence>
<dbReference type="SUPFAM" id="SSF53098">
    <property type="entry name" value="Ribonuclease H-like"/>
    <property type="match status" value="1"/>
</dbReference>
<protein>
    <submittedName>
        <fullName evidence="2">Reverse transcriptase domain-containing protein</fullName>
    </submittedName>
</protein>